<evidence type="ECO:0000259" key="4">
    <source>
        <dbReference type="Pfam" id="PF00465"/>
    </source>
</evidence>
<keyword evidence="3" id="KW-0520">NAD</keyword>
<evidence type="ECO:0000256" key="3">
    <source>
        <dbReference type="ARBA" id="ARBA00023027"/>
    </source>
</evidence>
<evidence type="ECO:0000259" key="5">
    <source>
        <dbReference type="Pfam" id="PF25137"/>
    </source>
</evidence>
<dbReference type="Gene3D" id="1.20.1090.10">
    <property type="entry name" value="Dehydroquinate synthase-like - alpha domain"/>
    <property type="match status" value="1"/>
</dbReference>
<dbReference type="Pfam" id="PF00465">
    <property type="entry name" value="Fe-ADH"/>
    <property type="match status" value="1"/>
</dbReference>
<dbReference type="FunFam" id="1.20.1090.10:FF:000001">
    <property type="entry name" value="Aldehyde-alcohol dehydrogenase"/>
    <property type="match status" value="1"/>
</dbReference>
<sequence length="383" mass="40939">MEFSFLTASKIVLKQGAIKELDQYVCNYGTNFLIVVDSFFAHSPILESIKTQLESNGKKTVFYSGIQGEPTVEQVDEVTDIAIKNGCDCVISIGGGSCIDVGKAVAALITNGTPALDYMEVVGKGKKITEMPVPFVACPTTAGTGSEATKNAVLGSRVLNFKRSMRSDSMIANVALLDPELTRECPKSITAFSGIDALTHLIEAYTTWRATPISDGLAMSGIALGGKYLQRAFDDGSDMEAREGMCTASLLGGMAFANSGLGAVHGIAMAVGIAYHVPHGESCGIMLPHIMKINSVVAQERMDIIGEALTGKRYNNPGDGAKAAVDFIFELNNYMGIKPDYKHLNIDPEDIPILAKASFGTSMSSNPKQLSTEEWISFFETVM</sequence>
<gene>
    <name evidence="6" type="ORF">AKG39_00535</name>
</gene>
<proteinExistence type="inferred from homology"/>
<dbReference type="PATRIC" id="fig|52689.4.peg.866"/>
<name>A0A0L6U4V9_9FIRM</name>
<dbReference type="STRING" id="52689.AKG39_00535"/>
<feature type="domain" description="Fe-containing alcohol dehydrogenase-like C-terminal" evidence="5">
    <location>
        <begin position="190"/>
        <end position="381"/>
    </location>
</feature>
<dbReference type="SUPFAM" id="SSF56796">
    <property type="entry name" value="Dehydroquinate synthase-like"/>
    <property type="match status" value="1"/>
</dbReference>
<dbReference type="Gene3D" id="3.40.50.1970">
    <property type="match status" value="1"/>
</dbReference>
<evidence type="ECO:0000313" key="7">
    <source>
        <dbReference type="Proteomes" id="UP000036873"/>
    </source>
</evidence>
<protein>
    <submittedName>
        <fullName evidence="6">Uncharacterized protein</fullName>
    </submittedName>
</protein>
<organism evidence="6 7">
    <name type="scientific">Acetobacterium bakii</name>
    <dbReference type="NCBI Taxonomy" id="52689"/>
    <lineage>
        <taxon>Bacteria</taxon>
        <taxon>Bacillati</taxon>
        <taxon>Bacillota</taxon>
        <taxon>Clostridia</taxon>
        <taxon>Eubacteriales</taxon>
        <taxon>Eubacteriaceae</taxon>
        <taxon>Acetobacterium</taxon>
    </lineage>
</organism>
<dbReference type="CDD" id="cd08183">
    <property type="entry name" value="Fe-ADH-like"/>
    <property type="match status" value="1"/>
</dbReference>
<dbReference type="RefSeq" id="WP_050738407.1">
    <property type="nucleotide sequence ID" value="NZ_LGYO01000002.1"/>
</dbReference>
<keyword evidence="2" id="KW-0560">Oxidoreductase</keyword>
<evidence type="ECO:0000313" key="6">
    <source>
        <dbReference type="EMBL" id="KNZ43561.1"/>
    </source>
</evidence>
<dbReference type="Pfam" id="PF25137">
    <property type="entry name" value="ADH_Fe_C"/>
    <property type="match status" value="1"/>
</dbReference>
<dbReference type="InterPro" id="IPR001670">
    <property type="entry name" value="ADH_Fe/GldA"/>
</dbReference>
<reference evidence="7" key="1">
    <citation type="submission" date="2015-07" db="EMBL/GenBank/DDBJ databases">
        <title>Draft genome sequence of Acetobacterium bakii DSM 8293, a potential psychrophilic chemical producer through syngas fermentation.</title>
        <authorList>
            <person name="Song Y."/>
            <person name="Hwang S."/>
            <person name="Cho B.-K."/>
        </authorList>
    </citation>
    <scope>NUCLEOTIDE SEQUENCE [LARGE SCALE GENOMIC DNA]</scope>
    <source>
        <strain evidence="7">DSM 8239</strain>
    </source>
</reference>
<accession>A0A0L6U4V9</accession>
<dbReference type="GO" id="GO:0004022">
    <property type="term" value="F:alcohol dehydrogenase (NAD+) activity"/>
    <property type="evidence" value="ECO:0007669"/>
    <property type="project" value="TreeGrafter"/>
</dbReference>
<keyword evidence="7" id="KW-1185">Reference proteome</keyword>
<dbReference type="AlphaFoldDB" id="A0A0L6U4V9"/>
<dbReference type="EMBL" id="LGYO01000002">
    <property type="protein sequence ID" value="KNZ43561.1"/>
    <property type="molecule type" value="Genomic_DNA"/>
</dbReference>
<dbReference type="InterPro" id="IPR039697">
    <property type="entry name" value="Alcohol_dehydrogenase_Fe"/>
</dbReference>
<dbReference type="PROSITE" id="PS00913">
    <property type="entry name" value="ADH_IRON_1"/>
    <property type="match status" value="1"/>
</dbReference>
<dbReference type="PANTHER" id="PTHR11496">
    <property type="entry name" value="ALCOHOL DEHYDROGENASE"/>
    <property type="match status" value="1"/>
</dbReference>
<dbReference type="FunFam" id="3.40.50.1970:FF:000003">
    <property type="entry name" value="Alcohol dehydrogenase, iron-containing"/>
    <property type="match status" value="1"/>
</dbReference>
<dbReference type="InterPro" id="IPR018211">
    <property type="entry name" value="ADH_Fe_CS"/>
</dbReference>
<dbReference type="GO" id="GO:0046872">
    <property type="term" value="F:metal ion binding"/>
    <property type="evidence" value="ECO:0007669"/>
    <property type="project" value="InterPro"/>
</dbReference>
<dbReference type="PANTHER" id="PTHR11496:SF102">
    <property type="entry name" value="ALCOHOL DEHYDROGENASE 4"/>
    <property type="match status" value="1"/>
</dbReference>
<dbReference type="InterPro" id="IPR056798">
    <property type="entry name" value="ADH_Fe_C"/>
</dbReference>
<evidence type="ECO:0000256" key="1">
    <source>
        <dbReference type="ARBA" id="ARBA00007358"/>
    </source>
</evidence>
<dbReference type="Proteomes" id="UP000036873">
    <property type="component" value="Unassembled WGS sequence"/>
</dbReference>
<evidence type="ECO:0000256" key="2">
    <source>
        <dbReference type="ARBA" id="ARBA00023002"/>
    </source>
</evidence>
<comment type="caution">
    <text evidence="6">The sequence shown here is derived from an EMBL/GenBank/DDBJ whole genome shotgun (WGS) entry which is preliminary data.</text>
</comment>
<dbReference type="OrthoDB" id="9804734at2"/>
<comment type="similarity">
    <text evidence="1">Belongs to the iron-containing alcohol dehydrogenase family.</text>
</comment>
<feature type="domain" description="Alcohol dehydrogenase iron-type/glycerol dehydrogenase GldA" evidence="4">
    <location>
        <begin position="9"/>
        <end position="179"/>
    </location>
</feature>